<name>A0A1R4KGR6_9MICO</name>
<sequence length="210" mass="23834">MGTRDAHGNIHDSSGRFDGHVRSEPEEALGHRPLPTEIAGEAHGMGGDEIRSLDTSQLRAAFEIAVQGAYRMQEALRERGELDNYPTQVVDYRDYTERDFDLAVDAARARLGLAGVVRDRGAFRQSVDDGFDVETVIGAEREAQLTDAQRDELGERAWEVYLKYEKDAYENDESWSEPEYWAHHEAVQRAYRRAYTAWAEENGIPVLTEE</sequence>
<dbReference type="Proteomes" id="UP000196320">
    <property type="component" value="Unassembled WGS sequence"/>
</dbReference>
<dbReference type="EMBL" id="FUKO01000033">
    <property type="protein sequence ID" value="SJN43546.1"/>
    <property type="molecule type" value="Genomic_DNA"/>
</dbReference>
<evidence type="ECO:0000313" key="2">
    <source>
        <dbReference type="EMBL" id="SJN43546.1"/>
    </source>
</evidence>
<feature type="compositionally biased region" description="Basic and acidic residues" evidence="1">
    <location>
        <begin position="1"/>
        <end position="30"/>
    </location>
</feature>
<evidence type="ECO:0000313" key="3">
    <source>
        <dbReference type="Proteomes" id="UP000196320"/>
    </source>
</evidence>
<feature type="region of interest" description="Disordered" evidence="1">
    <location>
        <begin position="1"/>
        <end position="43"/>
    </location>
</feature>
<evidence type="ECO:0000256" key="1">
    <source>
        <dbReference type="SAM" id="MobiDB-lite"/>
    </source>
</evidence>
<gene>
    <name evidence="2" type="ORF">FM104_12725</name>
</gene>
<dbReference type="AlphaFoldDB" id="A0A1R4KGR6"/>
<dbReference type="RefSeq" id="WP_087132613.1">
    <property type="nucleotide sequence ID" value="NZ_FUKO01000033.1"/>
</dbReference>
<reference evidence="2 3" key="1">
    <citation type="submission" date="2017-02" db="EMBL/GenBank/DDBJ databases">
        <authorList>
            <person name="Peterson S.W."/>
        </authorList>
    </citation>
    <scope>NUCLEOTIDE SEQUENCE [LARGE SCALE GENOMIC DNA]</scope>
    <source>
        <strain evidence="2 3">B Mb 05.01</strain>
    </source>
</reference>
<keyword evidence="3" id="KW-1185">Reference proteome</keyword>
<organism evidence="2 3">
    <name type="scientific">Microbacterium esteraromaticum</name>
    <dbReference type="NCBI Taxonomy" id="57043"/>
    <lineage>
        <taxon>Bacteria</taxon>
        <taxon>Bacillati</taxon>
        <taxon>Actinomycetota</taxon>
        <taxon>Actinomycetes</taxon>
        <taxon>Micrococcales</taxon>
        <taxon>Microbacteriaceae</taxon>
        <taxon>Microbacterium</taxon>
    </lineage>
</organism>
<accession>A0A1R4KGR6</accession>
<protein>
    <submittedName>
        <fullName evidence="2">Uncharacterized protein</fullName>
    </submittedName>
</protein>
<proteinExistence type="predicted"/>